<accession>L8GYA9</accession>
<dbReference type="EMBL" id="KB007974">
    <property type="protein sequence ID" value="ELR17066.1"/>
    <property type="molecule type" value="Genomic_DNA"/>
</dbReference>
<gene>
    <name evidence="2" type="ORF">ACA1_056980</name>
</gene>
<evidence type="ECO:0000313" key="3">
    <source>
        <dbReference type="Proteomes" id="UP000011083"/>
    </source>
</evidence>
<evidence type="ECO:0000313" key="2">
    <source>
        <dbReference type="EMBL" id="ELR17066.1"/>
    </source>
</evidence>
<reference evidence="2 3" key="1">
    <citation type="journal article" date="2013" name="Genome Biol.">
        <title>Genome of Acanthamoeba castellanii highlights extensive lateral gene transfer and early evolution of tyrosine kinase signaling.</title>
        <authorList>
            <person name="Clarke M."/>
            <person name="Lohan A.J."/>
            <person name="Liu B."/>
            <person name="Lagkouvardos I."/>
            <person name="Roy S."/>
            <person name="Zafar N."/>
            <person name="Bertelli C."/>
            <person name="Schilde C."/>
            <person name="Kianianmomeni A."/>
            <person name="Burglin T.R."/>
            <person name="Frech C."/>
            <person name="Turcotte B."/>
            <person name="Kopec K.O."/>
            <person name="Synnott J.M."/>
            <person name="Choo C."/>
            <person name="Paponov I."/>
            <person name="Finkler A."/>
            <person name="Soon Heng Tan C."/>
            <person name="Hutchins A.P."/>
            <person name="Weinmeier T."/>
            <person name="Rattei T."/>
            <person name="Chu J.S."/>
            <person name="Gimenez G."/>
            <person name="Irimia M."/>
            <person name="Rigden D.J."/>
            <person name="Fitzpatrick D.A."/>
            <person name="Lorenzo-Morales J."/>
            <person name="Bateman A."/>
            <person name="Chiu C.H."/>
            <person name="Tang P."/>
            <person name="Hegemann P."/>
            <person name="Fromm H."/>
            <person name="Raoult D."/>
            <person name="Greub G."/>
            <person name="Miranda-Saavedra D."/>
            <person name="Chen N."/>
            <person name="Nash P."/>
            <person name="Ginger M.L."/>
            <person name="Horn M."/>
            <person name="Schaap P."/>
            <person name="Caler L."/>
            <person name="Loftus B."/>
        </authorList>
    </citation>
    <scope>NUCLEOTIDE SEQUENCE [LARGE SCALE GENOMIC DNA]</scope>
    <source>
        <strain evidence="2 3">Neff</strain>
    </source>
</reference>
<protein>
    <recommendedName>
        <fullName evidence="1">Deoxynucleoside kinase domain-containing protein</fullName>
    </recommendedName>
</protein>
<dbReference type="InterPro" id="IPR031314">
    <property type="entry name" value="DNK_dom"/>
</dbReference>
<proteinExistence type="predicted"/>
<evidence type="ECO:0000259" key="1">
    <source>
        <dbReference type="Pfam" id="PF01712"/>
    </source>
</evidence>
<name>L8GYA9_ACACF</name>
<dbReference type="Pfam" id="PF01712">
    <property type="entry name" value="dNK"/>
    <property type="match status" value="1"/>
</dbReference>
<dbReference type="GeneID" id="14918542"/>
<dbReference type="Proteomes" id="UP000011083">
    <property type="component" value="Unassembled WGS sequence"/>
</dbReference>
<dbReference type="InterPro" id="IPR027417">
    <property type="entry name" value="P-loop_NTPase"/>
</dbReference>
<dbReference type="SUPFAM" id="SSF52540">
    <property type="entry name" value="P-loop containing nucleoside triphosphate hydrolases"/>
    <property type="match status" value="1"/>
</dbReference>
<sequence length="119" mass="13479">MLVGVVLEIFLRSNRDAYSESEYNALVRCARMIMDSDAWSRGVHHILLDVDVATCMERIRRRGRGGEDLISANYMHTLDTAYRDLARTTPGITVLPIRSNMDRVAVVERVLDVIGSKIQ</sequence>
<feature type="domain" description="Deoxynucleoside kinase" evidence="1">
    <location>
        <begin position="14"/>
        <end position="102"/>
    </location>
</feature>
<dbReference type="Gene3D" id="3.40.50.300">
    <property type="entry name" value="P-loop containing nucleotide triphosphate hydrolases"/>
    <property type="match status" value="1"/>
</dbReference>
<dbReference type="KEGG" id="acan:ACA1_056980"/>
<keyword evidence="3" id="KW-1185">Reference proteome</keyword>
<dbReference type="AlphaFoldDB" id="L8GYA9"/>
<dbReference type="VEuPathDB" id="AmoebaDB:ACA1_056980"/>
<organism evidence="2 3">
    <name type="scientific">Acanthamoeba castellanii (strain ATCC 30010 / Neff)</name>
    <dbReference type="NCBI Taxonomy" id="1257118"/>
    <lineage>
        <taxon>Eukaryota</taxon>
        <taxon>Amoebozoa</taxon>
        <taxon>Discosea</taxon>
        <taxon>Longamoebia</taxon>
        <taxon>Centramoebida</taxon>
        <taxon>Acanthamoebidae</taxon>
        <taxon>Acanthamoeba</taxon>
    </lineage>
</organism>
<dbReference type="RefSeq" id="XP_004339079.1">
    <property type="nucleotide sequence ID" value="XM_004339031.1"/>
</dbReference>